<dbReference type="Gene3D" id="3.90.70.10">
    <property type="entry name" value="Cysteine proteinases"/>
    <property type="match status" value="1"/>
</dbReference>
<sequence length="77" mass="8473">MIDEAVGKIRTFLPSTGIEVDLIKEIAYFGPFCAKMDASQSSFTLYSGDICQDDCSIIFDTHSVTCINYGSEDGINY</sequence>
<comment type="caution">
    <text evidence="2">The sequence shown here is derived from an EMBL/GenBank/DDBJ whole genome shotgun (WGS) entry which is preliminary data.</text>
</comment>
<accession>A0ABR2H0Y3</accession>
<evidence type="ECO:0000313" key="3">
    <source>
        <dbReference type="Proteomes" id="UP001470230"/>
    </source>
</evidence>
<gene>
    <name evidence="2" type="ORF">M9Y10_031870</name>
</gene>
<keyword evidence="3" id="KW-1185">Reference proteome</keyword>
<dbReference type="InterPro" id="IPR038765">
    <property type="entry name" value="Papain-like_cys_pep_sf"/>
</dbReference>
<name>A0ABR2H0Y3_9EUKA</name>
<dbReference type="InterPro" id="IPR000668">
    <property type="entry name" value="Peptidase_C1A_C"/>
</dbReference>
<evidence type="ECO:0000313" key="2">
    <source>
        <dbReference type="EMBL" id="KAK8839511.1"/>
    </source>
</evidence>
<dbReference type="Proteomes" id="UP001470230">
    <property type="component" value="Unassembled WGS sequence"/>
</dbReference>
<reference evidence="2 3" key="1">
    <citation type="submission" date="2024-04" db="EMBL/GenBank/DDBJ databases">
        <title>Tritrichomonas musculus Genome.</title>
        <authorList>
            <person name="Alves-Ferreira E."/>
            <person name="Grigg M."/>
            <person name="Lorenzi H."/>
            <person name="Galac M."/>
        </authorList>
    </citation>
    <scope>NUCLEOTIDE SEQUENCE [LARGE SCALE GENOMIC DNA]</scope>
    <source>
        <strain evidence="2 3">EAF2021</strain>
    </source>
</reference>
<dbReference type="EMBL" id="JAPFFF010000051">
    <property type="protein sequence ID" value="KAK8839511.1"/>
    <property type="molecule type" value="Genomic_DNA"/>
</dbReference>
<dbReference type="SUPFAM" id="SSF54001">
    <property type="entry name" value="Cysteine proteinases"/>
    <property type="match status" value="1"/>
</dbReference>
<evidence type="ECO:0000259" key="1">
    <source>
        <dbReference type="Pfam" id="PF00112"/>
    </source>
</evidence>
<feature type="domain" description="Peptidase C1A papain C-terminal" evidence="1">
    <location>
        <begin position="19"/>
        <end position="77"/>
    </location>
</feature>
<organism evidence="2 3">
    <name type="scientific">Tritrichomonas musculus</name>
    <dbReference type="NCBI Taxonomy" id="1915356"/>
    <lineage>
        <taxon>Eukaryota</taxon>
        <taxon>Metamonada</taxon>
        <taxon>Parabasalia</taxon>
        <taxon>Tritrichomonadida</taxon>
        <taxon>Tritrichomonadidae</taxon>
        <taxon>Tritrichomonas</taxon>
    </lineage>
</organism>
<protein>
    <recommendedName>
        <fullName evidence="1">Peptidase C1A papain C-terminal domain-containing protein</fullName>
    </recommendedName>
</protein>
<dbReference type="Pfam" id="PF00112">
    <property type="entry name" value="Peptidase_C1"/>
    <property type="match status" value="1"/>
</dbReference>
<proteinExistence type="predicted"/>